<dbReference type="SMART" id="SM00278">
    <property type="entry name" value="HhH1"/>
    <property type="match status" value="2"/>
</dbReference>
<evidence type="ECO:0000313" key="4">
    <source>
        <dbReference type="EMBL" id="TCC05989.1"/>
    </source>
</evidence>
<dbReference type="PANTHER" id="PTHR21180:SF32">
    <property type="entry name" value="ENDONUCLEASE_EXONUCLEASE_PHOSPHATASE FAMILY DOMAIN-CONTAINING PROTEIN 1"/>
    <property type="match status" value="1"/>
</dbReference>
<evidence type="ECO:0000259" key="3">
    <source>
        <dbReference type="SMART" id="SM00278"/>
    </source>
</evidence>
<feature type="compositionally biased region" description="Low complexity" evidence="1">
    <location>
        <begin position="254"/>
        <end position="264"/>
    </location>
</feature>
<dbReference type="GO" id="GO:0003677">
    <property type="term" value="F:DNA binding"/>
    <property type="evidence" value="ECO:0007669"/>
    <property type="project" value="UniProtKB-KW"/>
</dbReference>
<dbReference type="EMBL" id="SJJZ01000003">
    <property type="protein sequence ID" value="TCC05989.1"/>
    <property type="molecule type" value="Genomic_DNA"/>
</dbReference>
<dbReference type="Pfam" id="PF10531">
    <property type="entry name" value="SLBB"/>
    <property type="match status" value="1"/>
</dbReference>
<keyword evidence="4" id="KW-0238">DNA-binding</keyword>
<feature type="region of interest" description="Disordered" evidence="1">
    <location>
        <begin position="1"/>
        <end position="64"/>
    </location>
</feature>
<dbReference type="OrthoDB" id="9758724at2"/>
<feature type="transmembrane region" description="Helical" evidence="2">
    <location>
        <begin position="77"/>
        <end position="96"/>
    </location>
</feature>
<dbReference type="SUPFAM" id="SSF47781">
    <property type="entry name" value="RuvA domain 2-like"/>
    <property type="match status" value="1"/>
</dbReference>
<dbReference type="Gene3D" id="3.10.560.10">
    <property type="entry name" value="Outer membrane lipoprotein wza domain like"/>
    <property type="match status" value="1"/>
</dbReference>
<feature type="compositionally biased region" description="Low complexity" evidence="1">
    <location>
        <begin position="109"/>
        <end position="121"/>
    </location>
</feature>
<dbReference type="InterPro" id="IPR019554">
    <property type="entry name" value="Soluble_ligand-bd"/>
</dbReference>
<reference evidence="4 5" key="1">
    <citation type="submission" date="2019-02" db="EMBL/GenBank/DDBJ databases">
        <title>Kribbella capetownensis sp. nov. and Kribbella speibonae sp. nov., isolated from soil.</title>
        <authorList>
            <person name="Curtis S.M."/>
            <person name="Norton I."/>
            <person name="Everest G.J."/>
            <person name="Meyers P.R."/>
        </authorList>
    </citation>
    <scope>NUCLEOTIDE SEQUENCE [LARGE SCALE GENOMIC DNA]</scope>
    <source>
        <strain evidence="4 5">KCTC 29219</strain>
    </source>
</reference>
<protein>
    <submittedName>
        <fullName evidence="4">ComEA family DNA-binding protein</fullName>
    </submittedName>
</protein>
<dbReference type="GO" id="GO:0015628">
    <property type="term" value="P:protein secretion by the type II secretion system"/>
    <property type="evidence" value="ECO:0007669"/>
    <property type="project" value="TreeGrafter"/>
</dbReference>
<gene>
    <name evidence="4" type="ORF">E0H45_28825</name>
</gene>
<name>A0A4R0HE42_9ACTN</name>
<dbReference type="InterPro" id="IPR051675">
    <property type="entry name" value="Endo/Exo/Phosphatase_dom_1"/>
</dbReference>
<dbReference type="InterPro" id="IPR004509">
    <property type="entry name" value="Competence_ComEA_HhH"/>
</dbReference>
<keyword evidence="5" id="KW-1185">Reference proteome</keyword>
<dbReference type="InterPro" id="IPR003583">
    <property type="entry name" value="Hlx-hairpin-Hlx_DNA-bd_motif"/>
</dbReference>
<feature type="compositionally biased region" description="Polar residues" evidence="1">
    <location>
        <begin position="153"/>
        <end position="179"/>
    </location>
</feature>
<evidence type="ECO:0000256" key="2">
    <source>
        <dbReference type="SAM" id="Phobius"/>
    </source>
</evidence>
<dbReference type="PANTHER" id="PTHR21180">
    <property type="entry name" value="ENDONUCLEASE/EXONUCLEASE/PHOSPHATASE FAMILY DOMAIN-CONTAINING PROTEIN 1"/>
    <property type="match status" value="1"/>
</dbReference>
<feature type="region of interest" description="Disordered" evidence="1">
    <location>
        <begin position="103"/>
        <end position="181"/>
    </location>
</feature>
<evidence type="ECO:0000256" key="1">
    <source>
        <dbReference type="SAM" id="MobiDB-lite"/>
    </source>
</evidence>
<comment type="caution">
    <text evidence="4">The sequence shown here is derived from an EMBL/GenBank/DDBJ whole genome shotgun (WGS) entry which is preliminary data.</text>
</comment>
<feature type="domain" description="Helix-hairpin-helix DNA-binding motif class 1" evidence="3">
    <location>
        <begin position="278"/>
        <end position="297"/>
    </location>
</feature>
<proteinExistence type="predicted"/>
<dbReference type="Proteomes" id="UP000292346">
    <property type="component" value="Unassembled WGS sequence"/>
</dbReference>
<keyword evidence="2" id="KW-1133">Transmembrane helix</keyword>
<dbReference type="InterPro" id="IPR010994">
    <property type="entry name" value="RuvA_2-like"/>
</dbReference>
<feature type="compositionally biased region" description="Low complexity" evidence="1">
    <location>
        <begin position="129"/>
        <end position="152"/>
    </location>
</feature>
<accession>A0A4R0HE42</accession>
<dbReference type="Gene3D" id="1.10.150.320">
    <property type="entry name" value="Photosystem II 12 kDa extrinsic protein"/>
    <property type="match status" value="1"/>
</dbReference>
<evidence type="ECO:0000313" key="5">
    <source>
        <dbReference type="Proteomes" id="UP000292346"/>
    </source>
</evidence>
<dbReference type="GO" id="GO:0015627">
    <property type="term" value="C:type II protein secretion system complex"/>
    <property type="evidence" value="ECO:0007669"/>
    <property type="project" value="TreeGrafter"/>
</dbReference>
<keyword evidence="2" id="KW-0472">Membrane</keyword>
<dbReference type="GO" id="GO:0006281">
    <property type="term" value="P:DNA repair"/>
    <property type="evidence" value="ECO:0007669"/>
    <property type="project" value="InterPro"/>
</dbReference>
<dbReference type="AlphaFoldDB" id="A0A4R0HE42"/>
<organism evidence="4 5">
    <name type="scientific">Kribbella soli</name>
    <dbReference type="NCBI Taxonomy" id="1124743"/>
    <lineage>
        <taxon>Bacteria</taxon>
        <taxon>Bacillati</taxon>
        <taxon>Actinomycetota</taxon>
        <taxon>Actinomycetes</taxon>
        <taxon>Propionibacteriales</taxon>
        <taxon>Kribbellaceae</taxon>
        <taxon>Kribbella</taxon>
    </lineage>
</organism>
<keyword evidence="2" id="KW-0812">Transmembrane</keyword>
<feature type="domain" description="Helix-hairpin-helix DNA-binding motif class 1" evidence="3">
    <location>
        <begin position="308"/>
        <end position="327"/>
    </location>
</feature>
<dbReference type="NCBIfam" id="TIGR00426">
    <property type="entry name" value="competence protein ComEA helix-hairpin-helix repeat region"/>
    <property type="match status" value="1"/>
</dbReference>
<sequence>MAGGQTAAERTAHLGDPDGAPTTADRGVRRSGRQPSDRQSRDEYPEERDEVRGGWTPEQPRPDRLRDARWSLTPRHIAVLAVVLILGLTWAAWTFLRARPEALPDTRPTTTTTGSAVSQPPGAQPGPASPQTQPAANQTAAATNQTPGANQTGGVNQMPGANQTSGANQTPGINQTPGAGTSAGPLVVVHVAGKVRRPGLIRAPAGSRVADVLTLAGGPLRGVDLTTLNLARQVTDGEQIIVGATTQPPPTNQPPSTSGPSPTSARDAPVNLNTATLDQLDALPGVGPVLAQRILDYRTQNGPFTTIDQLQEVPGVGPKKFDSLKPHVRT</sequence>
<dbReference type="Pfam" id="PF12836">
    <property type="entry name" value="HHH_3"/>
    <property type="match status" value="1"/>
</dbReference>
<feature type="region of interest" description="Disordered" evidence="1">
    <location>
        <begin position="243"/>
        <end position="269"/>
    </location>
</feature>